<dbReference type="SUPFAM" id="SSF56349">
    <property type="entry name" value="DNA breaking-rejoining enzymes"/>
    <property type="match status" value="1"/>
</dbReference>
<organism evidence="3">
    <name type="scientific">marine sediment metagenome</name>
    <dbReference type="NCBI Taxonomy" id="412755"/>
    <lineage>
        <taxon>unclassified sequences</taxon>
        <taxon>metagenomes</taxon>
        <taxon>ecological metagenomes</taxon>
    </lineage>
</organism>
<evidence type="ECO:0000313" key="3">
    <source>
        <dbReference type="EMBL" id="KKL62410.1"/>
    </source>
</evidence>
<evidence type="ECO:0000256" key="1">
    <source>
        <dbReference type="ARBA" id="ARBA00023172"/>
    </source>
</evidence>
<dbReference type="AlphaFoldDB" id="A0A0F9FYH6"/>
<feature type="domain" description="Tyr recombinase" evidence="2">
    <location>
        <begin position="47"/>
        <end position="111"/>
    </location>
</feature>
<comment type="caution">
    <text evidence="3">The sequence shown here is derived from an EMBL/GenBank/DDBJ whole genome shotgun (WGS) entry which is preliminary data.</text>
</comment>
<dbReference type="GO" id="GO:0006310">
    <property type="term" value="P:DNA recombination"/>
    <property type="evidence" value="ECO:0007669"/>
    <property type="project" value="UniProtKB-KW"/>
</dbReference>
<dbReference type="GO" id="GO:0003677">
    <property type="term" value="F:DNA binding"/>
    <property type="evidence" value="ECO:0007669"/>
    <property type="project" value="InterPro"/>
</dbReference>
<dbReference type="InterPro" id="IPR011010">
    <property type="entry name" value="DNA_brk_join_enz"/>
</dbReference>
<dbReference type="PROSITE" id="PS51898">
    <property type="entry name" value="TYR_RECOMBINASE"/>
    <property type="match status" value="1"/>
</dbReference>
<dbReference type="GO" id="GO:0015074">
    <property type="term" value="P:DNA integration"/>
    <property type="evidence" value="ECO:0007669"/>
    <property type="project" value="InterPro"/>
</dbReference>
<gene>
    <name evidence="3" type="ORF">LCGC14_2185470</name>
</gene>
<accession>A0A0F9FYH6</accession>
<evidence type="ECO:0000259" key="2">
    <source>
        <dbReference type="PROSITE" id="PS51898"/>
    </source>
</evidence>
<proteinExistence type="predicted"/>
<feature type="non-terminal residue" evidence="3">
    <location>
        <position position="111"/>
    </location>
</feature>
<dbReference type="InterPro" id="IPR002104">
    <property type="entry name" value="Integrase_catalytic"/>
</dbReference>
<reference evidence="3" key="1">
    <citation type="journal article" date="2015" name="Nature">
        <title>Complex archaea that bridge the gap between prokaryotes and eukaryotes.</title>
        <authorList>
            <person name="Spang A."/>
            <person name="Saw J.H."/>
            <person name="Jorgensen S.L."/>
            <person name="Zaremba-Niedzwiedzka K."/>
            <person name="Martijn J."/>
            <person name="Lind A.E."/>
            <person name="van Eijk R."/>
            <person name="Schleper C."/>
            <person name="Guy L."/>
            <person name="Ettema T.J."/>
        </authorList>
    </citation>
    <scope>NUCLEOTIDE SEQUENCE</scope>
</reference>
<dbReference type="InterPro" id="IPR013762">
    <property type="entry name" value="Integrase-like_cat_sf"/>
</dbReference>
<dbReference type="EMBL" id="LAZR01028498">
    <property type="protein sequence ID" value="KKL62410.1"/>
    <property type="molecule type" value="Genomic_DNA"/>
</dbReference>
<dbReference type="Gene3D" id="1.10.443.10">
    <property type="entry name" value="Intergrase catalytic core"/>
    <property type="match status" value="1"/>
</dbReference>
<protein>
    <recommendedName>
        <fullName evidence="2">Tyr recombinase domain-containing protein</fullName>
    </recommendedName>
</protein>
<name>A0A0F9FYH6_9ZZZZ</name>
<keyword evidence="1" id="KW-0233">DNA recombination</keyword>
<sequence>MIQCTSRTITAMLASIRVFFRHLYQTGITQEDYTAKLPNIKANRHFRLPRTWNKDDVLAILDSIDRGNPVGKRDYAILMLITRYGLRSADVKDLMLSNLRWDTNTIEIVQS</sequence>